<dbReference type="EMBL" id="UINC01000494">
    <property type="protein sequence ID" value="SUZ56315.1"/>
    <property type="molecule type" value="Genomic_DNA"/>
</dbReference>
<dbReference type="GO" id="GO:0005524">
    <property type="term" value="F:ATP binding"/>
    <property type="evidence" value="ECO:0007669"/>
    <property type="project" value="UniProtKB-KW"/>
</dbReference>
<dbReference type="Pfam" id="PF02367">
    <property type="entry name" value="TsaE"/>
    <property type="match status" value="1"/>
</dbReference>
<evidence type="ECO:0000256" key="5">
    <source>
        <dbReference type="ARBA" id="ARBA00022694"/>
    </source>
</evidence>
<evidence type="ECO:0000256" key="8">
    <source>
        <dbReference type="ARBA" id="ARBA00022840"/>
    </source>
</evidence>
<evidence type="ECO:0000313" key="11">
    <source>
        <dbReference type="EMBL" id="SUZ56315.1"/>
    </source>
</evidence>
<dbReference type="NCBIfam" id="TIGR00150">
    <property type="entry name" value="T6A_YjeE"/>
    <property type="match status" value="1"/>
</dbReference>
<evidence type="ECO:0000256" key="9">
    <source>
        <dbReference type="ARBA" id="ARBA00022842"/>
    </source>
</evidence>
<dbReference type="InterPro" id="IPR003442">
    <property type="entry name" value="T6A_TsaE"/>
</dbReference>
<protein>
    <recommendedName>
        <fullName evidence="3">tRNA threonylcarbamoyladenosine biosynthesis protein TsaE</fullName>
    </recommendedName>
    <alternativeName>
        <fullName evidence="10">t(6)A37 threonylcarbamoyladenosine biosynthesis protein TsaE</fullName>
    </alternativeName>
</protein>
<dbReference type="GO" id="GO:0005737">
    <property type="term" value="C:cytoplasm"/>
    <property type="evidence" value="ECO:0007669"/>
    <property type="project" value="UniProtKB-SubCell"/>
</dbReference>
<evidence type="ECO:0000256" key="2">
    <source>
        <dbReference type="ARBA" id="ARBA00007599"/>
    </source>
</evidence>
<evidence type="ECO:0000256" key="4">
    <source>
        <dbReference type="ARBA" id="ARBA00022490"/>
    </source>
</evidence>
<evidence type="ECO:0000256" key="1">
    <source>
        <dbReference type="ARBA" id="ARBA00004496"/>
    </source>
</evidence>
<keyword evidence="9" id="KW-0460">Magnesium</keyword>
<organism evidence="11">
    <name type="scientific">marine metagenome</name>
    <dbReference type="NCBI Taxonomy" id="408172"/>
    <lineage>
        <taxon>unclassified sequences</taxon>
        <taxon>metagenomes</taxon>
        <taxon>ecological metagenomes</taxon>
    </lineage>
</organism>
<comment type="similarity">
    <text evidence="2">Belongs to the TsaE family.</text>
</comment>
<reference evidence="11" key="1">
    <citation type="submission" date="2018-05" db="EMBL/GenBank/DDBJ databases">
        <authorList>
            <person name="Lanie J.A."/>
            <person name="Ng W.-L."/>
            <person name="Kazmierczak K.M."/>
            <person name="Andrzejewski T.M."/>
            <person name="Davidsen T.M."/>
            <person name="Wayne K.J."/>
            <person name="Tettelin H."/>
            <person name="Glass J.I."/>
            <person name="Rusch D."/>
            <person name="Podicherti R."/>
            <person name="Tsui H.-C.T."/>
            <person name="Winkler M.E."/>
        </authorList>
    </citation>
    <scope>NUCLEOTIDE SEQUENCE</scope>
</reference>
<keyword evidence="7" id="KW-0547">Nucleotide-binding</keyword>
<name>A0A381NP00_9ZZZZ</name>
<keyword evidence="6" id="KW-0479">Metal-binding</keyword>
<keyword evidence="4" id="KW-0963">Cytoplasm</keyword>
<evidence type="ECO:0000256" key="6">
    <source>
        <dbReference type="ARBA" id="ARBA00022723"/>
    </source>
</evidence>
<dbReference type="SUPFAM" id="SSF52540">
    <property type="entry name" value="P-loop containing nucleoside triphosphate hydrolases"/>
    <property type="match status" value="1"/>
</dbReference>
<dbReference type="InterPro" id="IPR027417">
    <property type="entry name" value="P-loop_NTPase"/>
</dbReference>
<dbReference type="AlphaFoldDB" id="A0A381NP00"/>
<keyword evidence="5" id="KW-0819">tRNA processing</keyword>
<comment type="subcellular location">
    <subcellularLocation>
        <location evidence="1">Cytoplasm</location>
    </subcellularLocation>
</comment>
<evidence type="ECO:0000256" key="3">
    <source>
        <dbReference type="ARBA" id="ARBA00019010"/>
    </source>
</evidence>
<dbReference type="PANTHER" id="PTHR33540">
    <property type="entry name" value="TRNA THREONYLCARBAMOYLADENOSINE BIOSYNTHESIS PROTEIN TSAE"/>
    <property type="match status" value="1"/>
</dbReference>
<dbReference type="GO" id="GO:0046872">
    <property type="term" value="F:metal ion binding"/>
    <property type="evidence" value="ECO:0007669"/>
    <property type="project" value="UniProtKB-KW"/>
</dbReference>
<dbReference type="GO" id="GO:0002949">
    <property type="term" value="P:tRNA threonylcarbamoyladenosine modification"/>
    <property type="evidence" value="ECO:0007669"/>
    <property type="project" value="InterPro"/>
</dbReference>
<keyword evidence="8" id="KW-0067">ATP-binding</keyword>
<dbReference type="Gene3D" id="3.40.50.300">
    <property type="entry name" value="P-loop containing nucleotide triphosphate hydrolases"/>
    <property type="match status" value="1"/>
</dbReference>
<sequence>MNSSTLISHGDLETKDIGKKISNFITKKNNSYPFLIFLIGELGAGKTTLCRGILRGLGHKGVVKSPTYNLVETYEISDFLIFHFDFYQISHPKELSNIGIQEYLDTNNGVSIIEWPEKMISFLPDPDLEIILNHSENNEEERTLEIKSKDSIDL</sequence>
<proteinExistence type="inferred from homology"/>
<evidence type="ECO:0000256" key="10">
    <source>
        <dbReference type="ARBA" id="ARBA00032441"/>
    </source>
</evidence>
<dbReference type="PANTHER" id="PTHR33540:SF2">
    <property type="entry name" value="TRNA THREONYLCARBAMOYLADENOSINE BIOSYNTHESIS PROTEIN TSAE"/>
    <property type="match status" value="1"/>
</dbReference>
<accession>A0A381NP00</accession>
<evidence type="ECO:0000256" key="7">
    <source>
        <dbReference type="ARBA" id="ARBA00022741"/>
    </source>
</evidence>
<gene>
    <name evidence="11" type="ORF">METZ01_LOCUS9169</name>
</gene>